<keyword evidence="3" id="KW-1185">Reference proteome</keyword>
<reference evidence="2 3" key="1">
    <citation type="submission" date="2014-04" db="EMBL/GenBank/DDBJ databases">
        <authorList>
            <consortium name="DOE Joint Genome Institute"/>
            <person name="Kuo A."/>
            <person name="Kohler A."/>
            <person name="Costa M.D."/>
            <person name="Nagy L.G."/>
            <person name="Floudas D."/>
            <person name="Copeland A."/>
            <person name="Barry K.W."/>
            <person name="Cichocki N."/>
            <person name="Veneault-Fourrey C."/>
            <person name="LaButti K."/>
            <person name="Lindquist E.A."/>
            <person name="Lipzen A."/>
            <person name="Lundell T."/>
            <person name="Morin E."/>
            <person name="Murat C."/>
            <person name="Sun H."/>
            <person name="Tunlid A."/>
            <person name="Henrissat B."/>
            <person name="Grigoriev I.V."/>
            <person name="Hibbett D.S."/>
            <person name="Martin F."/>
            <person name="Nordberg H.P."/>
            <person name="Cantor M.N."/>
            <person name="Hua S.X."/>
        </authorList>
    </citation>
    <scope>NUCLEOTIDE SEQUENCE [LARGE SCALE GENOMIC DNA]</scope>
    <source>
        <strain evidence="2 3">441</strain>
    </source>
</reference>
<evidence type="ECO:0000313" key="2">
    <source>
        <dbReference type="EMBL" id="KIK17749.1"/>
    </source>
</evidence>
<feature type="compositionally biased region" description="Polar residues" evidence="1">
    <location>
        <begin position="1"/>
        <end position="12"/>
    </location>
</feature>
<accession>A0A0C9YUJ7</accession>
<feature type="region of interest" description="Disordered" evidence="1">
    <location>
        <begin position="1"/>
        <end position="25"/>
    </location>
</feature>
<name>A0A0C9YUJ7_9AGAM</name>
<dbReference type="OrthoDB" id="2693028at2759"/>
<dbReference type="Proteomes" id="UP000054018">
    <property type="component" value="Unassembled WGS sequence"/>
</dbReference>
<proteinExistence type="predicted"/>
<reference evidence="3" key="2">
    <citation type="submission" date="2015-01" db="EMBL/GenBank/DDBJ databases">
        <title>Evolutionary Origins and Diversification of the Mycorrhizal Mutualists.</title>
        <authorList>
            <consortium name="DOE Joint Genome Institute"/>
            <consortium name="Mycorrhizal Genomics Consortium"/>
            <person name="Kohler A."/>
            <person name="Kuo A."/>
            <person name="Nagy L.G."/>
            <person name="Floudas D."/>
            <person name="Copeland A."/>
            <person name="Barry K.W."/>
            <person name="Cichocki N."/>
            <person name="Veneault-Fourrey C."/>
            <person name="LaButti K."/>
            <person name="Lindquist E.A."/>
            <person name="Lipzen A."/>
            <person name="Lundell T."/>
            <person name="Morin E."/>
            <person name="Murat C."/>
            <person name="Riley R."/>
            <person name="Ohm R."/>
            <person name="Sun H."/>
            <person name="Tunlid A."/>
            <person name="Henrissat B."/>
            <person name="Grigoriev I.V."/>
            <person name="Hibbett D.S."/>
            <person name="Martin F."/>
        </authorList>
    </citation>
    <scope>NUCLEOTIDE SEQUENCE [LARGE SCALE GENOMIC DNA]</scope>
    <source>
        <strain evidence="3">441</strain>
    </source>
</reference>
<dbReference type="EMBL" id="KN833821">
    <property type="protein sequence ID" value="KIK17749.1"/>
    <property type="molecule type" value="Genomic_DNA"/>
</dbReference>
<gene>
    <name evidence="2" type="ORF">PISMIDRAFT_684993</name>
</gene>
<evidence type="ECO:0000256" key="1">
    <source>
        <dbReference type="SAM" id="MobiDB-lite"/>
    </source>
</evidence>
<evidence type="ECO:0000313" key="3">
    <source>
        <dbReference type="Proteomes" id="UP000054018"/>
    </source>
</evidence>
<protein>
    <submittedName>
        <fullName evidence="2">Uncharacterized protein</fullName>
    </submittedName>
</protein>
<organism evidence="2 3">
    <name type="scientific">Pisolithus microcarpus 441</name>
    <dbReference type="NCBI Taxonomy" id="765257"/>
    <lineage>
        <taxon>Eukaryota</taxon>
        <taxon>Fungi</taxon>
        <taxon>Dikarya</taxon>
        <taxon>Basidiomycota</taxon>
        <taxon>Agaricomycotina</taxon>
        <taxon>Agaricomycetes</taxon>
        <taxon>Agaricomycetidae</taxon>
        <taxon>Boletales</taxon>
        <taxon>Sclerodermatineae</taxon>
        <taxon>Pisolithaceae</taxon>
        <taxon>Pisolithus</taxon>
    </lineage>
</organism>
<sequence length="97" mass="10989">MYISSAFTSSNCDGVPKHSRKHGIKDLKRKDAVTCRWEGCELVHTRHNHVRHIREHHLGHVRGVGCQIQADSDNTQGTEQTEWRGGFEDVNSGIVNE</sequence>
<dbReference type="AlphaFoldDB" id="A0A0C9YUJ7"/>
<dbReference type="HOGENOM" id="CLU_2347513_0_0_1"/>